<gene>
    <name evidence="2" type="ORF">A11Q_1724</name>
</gene>
<dbReference type="OrthoDB" id="8908498at2"/>
<name>M4VBS4_9BACT</name>
<keyword evidence="3" id="KW-1185">Reference proteome</keyword>
<sequence length="125" mass="13739">MTKIKESLLNYFTLFGSLSTLLCCALPALLVSLGLGAVLAGMASNFPALIWMSEHKVKFFIFAGSMLALNGFLLWRNRNAPCPIDPKLREACISGRKASRNLYIVSVGVFVLGFLFAYVLPVLMF</sequence>
<dbReference type="EMBL" id="CP003537">
    <property type="protein sequence ID" value="AGH95940.1"/>
    <property type="molecule type" value="Genomic_DNA"/>
</dbReference>
<keyword evidence="1" id="KW-1133">Transmembrane helix</keyword>
<protein>
    <recommendedName>
        <fullName evidence="4">Mercuric transport protein MerT</fullName>
    </recommendedName>
</protein>
<feature type="transmembrane region" description="Helical" evidence="1">
    <location>
        <begin position="12"/>
        <end position="39"/>
    </location>
</feature>
<dbReference type="eggNOG" id="ENOG5032UB8">
    <property type="taxonomic scope" value="Bacteria"/>
</dbReference>
<organism evidence="2 3">
    <name type="scientific">Pseudobdellovibrio exovorus JSS</name>
    <dbReference type="NCBI Taxonomy" id="1184267"/>
    <lineage>
        <taxon>Bacteria</taxon>
        <taxon>Pseudomonadati</taxon>
        <taxon>Bdellovibrionota</taxon>
        <taxon>Bdellovibrionia</taxon>
        <taxon>Bdellovibrionales</taxon>
        <taxon>Pseudobdellovibrionaceae</taxon>
        <taxon>Pseudobdellovibrio</taxon>
    </lineage>
</organism>
<keyword evidence="1" id="KW-0812">Transmembrane</keyword>
<keyword evidence="1" id="KW-0472">Membrane</keyword>
<dbReference type="KEGG" id="bex:A11Q_1724"/>
<dbReference type="AlphaFoldDB" id="M4VBS4"/>
<evidence type="ECO:0000313" key="2">
    <source>
        <dbReference type="EMBL" id="AGH95940.1"/>
    </source>
</evidence>
<dbReference type="STRING" id="1184267.A11Q_1724"/>
<evidence type="ECO:0000313" key="3">
    <source>
        <dbReference type="Proteomes" id="UP000012040"/>
    </source>
</evidence>
<evidence type="ECO:0000256" key="1">
    <source>
        <dbReference type="SAM" id="Phobius"/>
    </source>
</evidence>
<dbReference type="PATRIC" id="fig|1184267.3.peg.1745"/>
<dbReference type="Proteomes" id="UP000012040">
    <property type="component" value="Chromosome"/>
</dbReference>
<evidence type="ECO:0008006" key="4">
    <source>
        <dbReference type="Google" id="ProtNLM"/>
    </source>
</evidence>
<feature type="transmembrane region" description="Helical" evidence="1">
    <location>
        <begin position="102"/>
        <end position="124"/>
    </location>
</feature>
<reference evidence="2 3" key="1">
    <citation type="journal article" date="2013" name="ISME J.">
        <title>By their genes ye shall know them: genomic signatures of predatory bacteria.</title>
        <authorList>
            <person name="Pasternak Z."/>
            <person name="Pietrokovski S."/>
            <person name="Rotem O."/>
            <person name="Gophna U."/>
            <person name="Lurie-Weinberger M.N."/>
            <person name="Jurkevitch E."/>
        </authorList>
    </citation>
    <scope>NUCLEOTIDE SEQUENCE [LARGE SCALE GENOMIC DNA]</scope>
    <source>
        <strain evidence="2 3">JSS</strain>
    </source>
</reference>
<feature type="transmembrane region" description="Helical" evidence="1">
    <location>
        <begin position="59"/>
        <end position="75"/>
    </location>
</feature>
<dbReference type="HOGENOM" id="CLU_144740_0_0_7"/>
<proteinExistence type="predicted"/>
<dbReference type="RefSeq" id="WP_015470430.1">
    <property type="nucleotide sequence ID" value="NC_020813.1"/>
</dbReference>
<accession>M4VBS4</accession>